<keyword evidence="5" id="KW-0547">Nucleotide-binding</keyword>
<dbReference type="PRINTS" id="PR00344">
    <property type="entry name" value="BCTRLSENSOR"/>
</dbReference>
<dbReference type="STRING" id="1838286.Verru16b_01075"/>
<dbReference type="AlphaFoldDB" id="A0A1D8ASZ2"/>
<dbReference type="Pfam" id="PF02518">
    <property type="entry name" value="HATPase_c"/>
    <property type="match status" value="1"/>
</dbReference>
<dbReference type="InterPro" id="IPR035965">
    <property type="entry name" value="PAS-like_dom_sf"/>
</dbReference>
<dbReference type="PROSITE" id="PS50110">
    <property type="entry name" value="RESPONSE_REGULATORY"/>
    <property type="match status" value="1"/>
</dbReference>
<dbReference type="SUPFAM" id="SSF55874">
    <property type="entry name" value="ATPase domain of HSP90 chaperone/DNA topoisomerase II/histidine kinase"/>
    <property type="match status" value="1"/>
</dbReference>
<evidence type="ECO:0000256" key="2">
    <source>
        <dbReference type="ARBA" id="ARBA00012438"/>
    </source>
</evidence>
<dbReference type="Gene3D" id="1.10.287.130">
    <property type="match status" value="1"/>
</dbReference>
<keyword evidence="3 9" id="KW-0597">Phosphoprotein</keyword>
<dbReference type="InterPro" id="IPR001789">
    <property type="entry name" value="Sig_transdc_resp-reg_receiver"/>
</dbReference>
<evidence type="ECO:0000256" key="9">
    <source>
        <dbReference type="PROSITE-ProRule" id="PRU00169"/>
    </source>
</evidence>
<dbReference type="Proteomes" id="UP000095228">
    <property type="component" value="Chromosome"/>
</dbReference>
<dbReference type="NCBIfam" id="TIGR00229">
    <property type="entry name" value="sensory_box"/>
    <property type="match status" value="1"/>
</dbReference>
<accession>A0A1D8ASZ2</accession>
<dbReference type="GO" id="GO:0005524">
    <property type="term" value="F:ATP binding"/>
    <property type="evidence" value="ECO:0007669"/>
    <property type="project" value="UniProtKB-KW"/>
</dbReference>
<dbReference type="PROSITE" id="PS50112">
    <property type="entry name" value="PAS"/>
    <property type="match status" value="1"/>
</dbReference>
<keyword evidence="7" id="KW-0067">ATP-binding</keyword>
<dbReference type="InterPro" id="IPR000014">
    <property type="entry name" value="PAS"/>
</dbReference>
<keyword evidence="4" id="KW-0808">Transferase</keyword>
<dbReference type="InterPro" id="IPR003594">
    <property type="entry name" value="HATPase_dom"/>
</dbReference>
<evidence type="ECO:0000256" key="6">
    <source>
        <dbReference type="ARBA" id="ARBA00022777"/>
    </source>
</evidence>
<dbReference type="InterPro" id="IPR036890">
    <property type="entry name" value="HATPase_C_sf"/>
</dbReference>
<evidence type="ECO:0000256" key="1">
    <source>
        <dbReference type="ARBA" id="ARBA00000085"/>
    </source>
</evidence>
<evidence type="ECO:0000256" key="7">
    <source>
        <dbReference type="ARBA" id="ARBA00022840"/>
    </source>
</evidence>
<proteinExistence type="predicted"/>
<evidence type="ECO:0000259" key="12">
    <source>
        <dbReference type="PROSITE" id="PS50112"/>
    </source>
</evidence>
<keyword evidence="8" id="KW-0902">Two-component regulatory system</keyword>
<dbReference type="InterPro" id="IPR003661">
    <property type="entry name" value="HisK_dim/P_dom"/>
</dbReference>
<keyword evidence="14" id="KW-1185">Reference proteome</keyword>
<evidence type="ECO:0000313" key="13">
    <source>
        <dbReference type="EMBL" id="AOS44014.1"/>
    </source>
</evidence>
<dbReference type="Gene3D" id="3.30.565.10">
    <property type="entry name" value="Histidine kinase-like ATPase, C-terminal domain"/>
    <property type="match status" value="1"/>
</dbReference>
<dbReference type="Gene3D" id="3.40.50.2300">
    <property type="match status" value="1"/>
</dbReference>
<dbReference type="Pfam" id="PF13426">
    <property type="entry name" value="PAS_9"/>
    <property type="match status" value="1"/>
</dbReference>
<comment type="catalytic activity">
    <reaction evidence="1">
        <text>ATP + protein L-histidine = ADP + protein N-phospho-L-histidine.</text>
        <dbReference type="EC" id="2.7.13.3"/>
    </reaction>
</comment>
<feature type="domain" description="PAS" evidence="12">
    <location>
        <begin position="33"/>
        <end position="63"/>
    </location>
</feature>
<dbReference type="PANTHER" id="PTHR43065">
    <property type="entry name" value="SENSOR HISTIDINE KINASE"/>
    <property type="match status" value="1"/>
</dbReference>
<dbReference type="GO" id="GO:0000155">
    <property type="term" value="F:phosphorelay sensor kinase activity"/>
    <property type="evidence" value="ECO:0007669"/>
    <property type="project" value="InterPro"/>
</dbReference>
<dbReference type="KEGG" id="obg:Verru16b_01075"/>
<protein>
    <recommendedName>
        <fullName evidence="2">histidine kinase</fullName>
        <ecNumber evidence="2">2.7.13.3</ecNumber>
    </recommendedName>
</protein>
<dbReference type="InterPro" id="IPR036097">
    <property type="entry name" value="HisK_dim/P_sf"/>
</dbReference>
<evidence type="ECO:0000259" key="10">
    <source>
        <dbReference type="PROSITE" id="PS50109"/>
    </source>
</evidence>
<keyword evidence="6" id="KW-0418">Kinase</keyword>
<evidence type="ECO:0000256" key="8">
    <source>
        <dbReference type="ARBA" id="ARBA00023012"/>
    </source>
</evidence>
<dbReference type="EC" id="2.7.13.3" evidence="2"/>
<evidence type="ECO:0000256" key="4">
    <source>
        <dbReference type="ARBA" id="ARBA00022679"/>
    </source>
</evidence>
<gene>
    <name evidence="13" type="ORF">Verru16b_01075</name>
</gene>
<dbReference type="Gene3D" id="3.30.450.20">
    <property type="entry name" value="PAS domain"/>
    <property type="match status" value="1"/>
</dbReference>
<evidence type="ECO:0000259" key="11">
    <source>
        <dbReference type="PROSITE" id="PS50110"/>
    </source>
</evidence>
<dbReference type="InterPro" id="IPR011006">
    <property type="entry name" value="CheY-like_superfamily"/>
</dbReference>
<feature type="modified residue" description="4-aspartylphosphate" evidence="9">
    <location>
        <position position="437"/>
    </location>
</feature>
<dbReference type="SMART" id="SM00387">
    <property type="entry name" value="HATPase_c"/>
    <property type="match status" value="1"/>
</dbReference>
<evidence type="ECO:0000313" key="14">
    <source>
        <dbReference type="Proteomes" id="UP000095228"/>
    </source>
</evidence>
<dbReference type="InterPro" id="IPR004358">
    <property type="entry name" value="Sig_transdc_His_kin-like_C"/>
</dbReference>
<name>A0A1D8ASZ2_9BACT</name>
<evidence type="ECO:0000256" key="3">
    <source>
        <dbReference type="ARBA" id="ARBA00022553"/>
    </source>
</evidence>
<dbReference type="InterPro" id="IPR005467">
    <property type="entry name" value="His_kinase_dom"/>
</dbReference>
<dbReference type="SMART" id="SM00388">
    <property type="entry name" value="HisKA"/>
    <property type="match status" value="1"/>
</dbReference>
<reference evidence="13 14" key="1">
    <citation type="submission" date="2016-06" db="EMBL/GenBank/DDBJ databases">
        <title>Three novel species with peptidoglycan cell walls form the new genus Lacunisphaera gen. nov. in the family Opitutaceae of the verrucomicrobial subdivision 4.</title>
        <authorList>
            <person name="Rast P."/>
            <person name="Gloeckner I."/>
            <person name="Jogler M."/>
            <person name="Boedeker C."/>
            <person name="Jeske O."/>
            <person name="Wiegand S."/>
            <person name="Reinhardt R."/>
            <person name="Schumann P."/>
            <person name="Rohde M."/>
            <person name="Spring S."/>
            <person name="Gloeckner F.O."/>
            <person name="Jogler C."/>
        </authorList>
    </citation>
    <scope>NUCLEOTIDE SEQUENCE [LARGE SCALE GENOMIC DNA]</scope>
    <source>
        <strain evidence="13 14">IG16b</strain>
    </source>
</reference>
<dbReference type="CDD" id="cd00130">
    <property type="entry name" value="PAS"/>
    <property type="match status" value="1"/>
</dbReference>
<dbReference type="SUPFAM" id="SSF55785">
    <property type="entry name" value="PYP-like sensor domain (PAS domain)"/>
    <property type="match status" value="1"/>
</dbReference>
<feature type="domain" description="Histidine kinase" evidence="10">
    <location>
        <begin position="148"/>
        <end position="369"/>
    </location>
</feature>
<dbReference type="OrthoDB" id="9764522at2"/>
<dbReference type="PROSITE" id="PS50109">
    <property type="entry name" value="HIS_KIN"/>
    <property type="match status" value="1"/>
</dbReference>
<dbReference type="SUPFAM" id="SSF52172">
    <property type="entry name" value="CheY-like"/>
    <property type="match status" value="1"/>
</dbReference>
<feature type="domain" description="Response regulatory" evidence="11">
    <location>
        <begin position="390"/>
        <end position="497"/>
    </location>
</feature>
<evidence type="ECO:0000256" key="5">
    <source>
        <dbReference type="ARBA" id="ARBA00022741"/>
    </source>
</evidence>
<sequence length="502" mass="54400">MAGKAKAPRPARAVIDVLPEPALITAGSWEAGGVDILHVNDRFCALTGYTAAELEGRNTRLLHGPRTDAALLRQARAAGASAREGSGEGWLYQKAGTEFFAQWNYRPLTPAAAGPLVVVYHDHSEFWRQREALLQSQKLDTIGLLASGVAHDFNNLLSIINGYCEIMEPKIAGTPAAAKDLREIHRAGLKAAAIARQILEFSRRPEAETIVINYNTLIREISEIIRRVGGEEITLELRLASDLGNARINPTHFQQVLLNLCFNARDAMPQGGKLTIRTRNHTVPPRAGGRDSVLEPGAYVVLEVADQGIGMEPPVLARIFEPFYTTKPHGTGLGLPIAQRIVRQAQGQLAVESAPGRGTRFTLYLPETAEPEQVSTTVLSSLPATQGTEAVLIIEHEEALRKMIAGILGLDGYTVTEAANVDEAERIAISPQLVIADTATGPGQQWLQRLRAANPALLLVSTAAEPPAWPDRTGRTLLHLPKPFALSSLLQEVRRLLDAKGK</sequence>
<dbReference type="PANTHER" id="PTHR43065:SF46">
    <property type="entry name" value="C4-DICARBOXYLATE TRANSPORT SENSOR PROTEIN DCTB"/>
    <property type="match status" value="1"/>
</dbReference>
<organism evidence="13 14">
    <name type="scientific">Lacunisphaera limnophila</name>
    <dbReference type="NCBI Taxonomy" id="1838286"/>
    <lineage>
        <taxon>Bacteria</taxon>
        <taxon>Pseudomonadati</taxon>
        <taxon>Verrucomicrobiota</taxon>
        <taxon>Opitutia</taxon>
        <taxon>Opitutales</taxon>
        <taxon>Opitutaceae</taxon>
        <taxon>Lacunisphaera</taxon>
    </lineage>
</organism>
<dbReference type="SUPFAM" id="SSF47384">
    <property type="entry name" value="Homodimeric domain of signal transducing histidine kinase"/>
    <property type="match status" value="1"/>
</dbReference>
<dbReference type="EMBL" id="CP016094">
    <property type="protein sequence ID" value="AOS44014.1"/>
    <property type="molecule type" value="Genomic_DNA"/>
</dbReference>